<evidence type="ECO:0000313" key="2">
    <source>
        <dbReference type="EMBL" id="TGG90081.1"/>
    </source>
</evidence>
<protein>
    <submittedName>
        <fullName evidence="2">Uncharacterized protein</fullName>
    </submittedName>
</protein>
<dbReference type="AlphaFoldDB" id="A0A4Z0WAR2"/>
<reference evidence="2 3" key="1">
    <citation type="submission" date="2019-04" db="EMBL/GenBank/DDBJ databases">
        <title>Natronospirillum operosus gen. nov., sp. nov., a haloalkaliphilic satellite isolated from decaying biomass of laboratory culture of cyanobacterium Geitlerinema sp. and proposal of Natronospirillaceae fam. nov. and Saccharospirillaceae fam. nov.</title>
        <authorList>
            <person name="Kevbrin V."/>
            <person name="Boltyanskaya Y."/>
            <person name="Koziaeva V."/>
            <person name="Grouzdev D.S."/>
            <person name="Park M."/>
            <person name="Cho J."/>
        </authorList>
    </citation>
    <scope>NUCLEOTIDE SEQUENCE [LARGE SCALE GENOMIC DNA]</scope>
    <source>
        <strain evidence="2 3">G-116</strain>
    </source>
</reference>
<name>A0A4Z0WAR2_9GAMM</name>
<keyword evidence="1" id="KW-0472">Membrane</keyword>
<sequence length="313" mass="34717">MIDQPKTAPQRKAFFNRRFLWLLIFILIPLIPLLNNLGPSEAFLVEPPAGEVRTHFALAEVEFQQEVMAGLPVTWAPLPASGQIRISVLSDRQPLAVERPPETTELDLEARHGRLVATLTLPLTTAALQDGTRFLNHWLPVANRQTRVVMTGELTPERTQEIASVLAGADAPGVVVDIQPPSAVTRLTSPPPGTEEHLHFALAMDLLRQRLSGYNATLRWSHRGRDSLALLNTTLDSSQRQVPSEARFLETRAAWATAQGEGERPTDYIHRQLVTLAAYDVAPERLPARADELAALDYATFTTLWEQWLGTAP</sequence>
<keyword evidence="1" id="KW-1133">Transmembrane helix</keyword>
<gene>
    <name evidence="2" type="ORF">E4656_19630</name>
</gene>
<dbReference type="OrthoDB" id="6196407at2"/>
<dbReference type="Proteomes" id="UP000297475">
    <property type="component" value="Unassembled WGS sequence"/>
</dbReference>
<evidence type="ECO:0000313" key="3">
    <source>
        <dbReference type="Proteomes" id="UP000297475"/>
    </source>
</evidence>
<organism evidence="2 3">
    <name type="scientific">Natronospirillum operosum</name>
    <dbReference type="NCBI Taxonomy" id="2759953"/>
    <lineage>
        <taxon>Bacteria</taxon>
        <taxon>Pseudomonadati</taxon>
        <taxon>Pseudomonadota</taxon>
        <taxon>Gammaproteobacteria</taxon>
        <taxon>Oceanospirillales</taxon>
        <taxon>Natronospirillaceae</taxon>
        <taxon>Natronospirillum</taxon>
    </lineage>
</organism>
<proteinExistence type="predicted"/>
<accession>A0A4Z0WAR2</accession>
<keyword evidence="3" id="KW-1185">Reference proteome</keyword>
<dbReference type="EMBL" id="SRMF01000017">
    <property type="protein sequence ID" value="TGG90081.1"/>
    <property type="molecule type" value="Genomic_DNA"/>
</dbReference>
<keyword evidence="1" id="KW-0812">Transmembrane</keyword>
<evidence type="ECO:0000256" key="1">
    <source>
        <dbReference type="SAM" id="Phobius"/>
    </source>
</evidence>
<dbReference type="RefSeq" id="WP_135485028.1">
    <property type="nucleotide sequence ID" value="NZ_SRMF01000017.1"/>
</dbReference>
<feature type="transmembrane region" description="Helical" evidence="1">
    <location>
        <begin position="20"/>
        <end position="38"/>
    </location>
</feature>
<comment type="caution">
    <text evidence="2">The sequence shown here is derived from an EMBL/GenBank/DDBJ whole genome shotgun (WGS) entry which is preliminary data.</text>
</comment>